<feature type="compositionally biased region" description="Basic residues" evidence="1">
    <location>
        <begin position="116"/>
        <end position="126"/>
    </location>
</feature>
<feature type="region of interest" description="Disordered" evidence="1">
    <location>
        <begin position="78"/>
        <end position="97"/>
    </location>
</feature>
<sequence>MAQTERHFSRPGPEPPRLFAPALDREDGRGLALVRVRAGVRAGAWDRQPLSREGGRGEYVWCEPDGVRAGHPGWVHRTAPHRRRCSRPPFLGGPETAERVCRPRRRCGRGELRSGSGRRRRTGSNR</sequence>
<reference evidence="2 3" key="1">
    <citation type="submission" date="2017-09" db="EMBL/GenBank/DDBJ databases">
        <authorList>
            <person name="Lee N."/>
            <person name="Cho B.-K."/>
        </authorList>
    </citation>
    <scope>NUCLEOTIDE SEQUENCE [LARGE SCALE GENOMIC DNA]</scope>
    <source>
        <strain evidence="2 3">ATCC 13879</strain>
    </source>
</reference>
<keyword evidence="3" id="KW-1185">Reference proteome</keyword>
<gene>
    <name evidence="2" type="ORF">CP972_12620</name>
</gene>
<protein>
    <recommendedName>
        <fullName evidence="4">SH3 domain-containing protein</fullName>
    </recommendedName>
</protein>
<feature type="region of interest" description="Disordered" evidence="1">
    <location>
        <begin position="1"/>
        <end position="23"/>
    </location>
</feature>
<dbReference type="Proteomes" id="UP000326041">
    <property type="component" value="Chromosome"/>
</dbReference>
<proteinExistence type="predicted"/>
<dbReference type="EMBL" id="CP023697">
    <property type="protein sequence ID" value="QEV06404.1"/>
    <property type="molecule type" value="Genomic_DNA"/>
</dbReference>
<evidence type="ECO:0000313" key="3">
    <source>
        <dbReference type="Proteomes" id="UP000326041"/>
    </source>
</evidence>
<evidence type="ECO:0000313" key="2">
    <source>
        <dbReference type="EMBL" id="QEV06404.1"/>
    </source>
</evidence>
<evidence type="ECO:0000256" key="1">
    <source>
        <dbReference type="SAM" id="MobiDB-lite"/>
    </source>
</evidence>
<evidence type="ECO:0008006" key="4">
    <source>
        <dbReference type="Google" id="ProtNLM"/>
    </source>
</evidence>
<accession>A0ABX6AV32</accession>
<organism evidence="2 3">
    <name type="scientific">Streptomyces prasinus</name>
    <dbReference type="NCBI Taxonomy" id="67345"/>
    <lineage>
        <taxon>Bacteria</taxon>
        <taxon>Bacillati</taxon>
        <taxon>Actinomycetota</taxon>
        <taxon>Actinomycetes</taxon>
        <taxon>Kitasatosporales</taxon>
        <taxon>Streptomycetaceae</taxon>
        <taxon>Streptomyces</taxon>
    </lineage>
</organism>
<name>A0ABX6AV32_9ACTN</name>
<feature type="region of interest" description="Disordered" evidence="1">
    <location>
        <begin position="104"/>
        <end position="126"/>
    </location>
</feature>